<accession>A0A4R1QUP7</accession>
<keyword evidence="3" id="KW-1185">Reference proteome</keyword>
<dbReference type="Pfam" id="PF12867">
    <property type="entry name" value="DinB_2"/>
    <property type="match status" value="1"/>
</dbReference>
<organism evidence="2 3">
    <name type="scientific">Kineothrix alysoides</name>
    <dbReference type="NCBI Taxonomy" id="1469948"/>
    <lineage>
        <taxon>Bacteria</taxon>
        <taxon>Bacillati</taxon>
        <taxon>Bacillota</taxon>
        <taxon>Clostridia</taxon>
        <taxon>Lachnospirales</taxon>
        <taxon>Lachnospiraceae</taxon>
        <taxon>Kineothrix</taxon>
    </lineage>
</organism>
<proteinExistence type="predicted"/>
<gene>
    <name evidence="2" type="ORF">EDD76_11272</name>
</gene>
<dbReference type="STRING" id="1469948.GCA_000732725_00516"/>
<protein>
    <submittedName>
        <fullName evidence="2">DinB family protein</fullName>
    </submittedName>
</protein>
<dbReference type="Gene3D" id="1.20.120.450">
    <property type="entry name" value="dinb family like domain"/>
    <property type="match status" value="1"/>
</dbReference>
<dbReference type="RefSeq" id="WP_031389280.1">
    <property type="nucleotide sequence ID" value="NZ_JPNB01000001.1"/>
</dbReference>
<dbReference type="AlphaFoldDB" id="A0A4R1QUP7"/>
<comment type="caution">
    <text evidence="2">The sequence shown here is derived from an EMBL/GenBank/DDBJ whole genome shotgun (WGS) entry which is preliminary data.</text>
</comment>
<dbReference type="InterPro" id="IPR024775">
    <property type="entry name" value="DinB-like"/>
</dbReference>
<sequence>MKYFGEGLSEKHKELSRIIRKEEKLEQAKTLFLEIHSKLNLSGMEKAEEPIINSASAQTCMRDKIERKALSTIDFLSAKADREDKNETDNLLRDLSKEEYALMPTNKDETIAWVLWHIARIEDLTVNMLIAGKKQIFNEEWKKRLNVSISDTGNAMSDDEIMELSRNIDIDELLRYRKEVAKRTREVVMDLKASDMKRKVLPGALTDIQAVGGVTEHPDSIWLLDYWGKKDVAGILLMPPTRHVMLHLNDCCKWKEHIRSKKKIFAGDQLEE</sequence>
<dbReference type="SUPFAM" id="SSF109854">
    <property type="entry name" value="DinB/YfiT-like putative metalloenzymes"/>
    <property type="match status" value="1"/>
</dbReference>
<reference evidence="2 3" key="1">
    <citation type="submission" date="2019-03" db="EMBL/GenBank/DDBJ databases">
        <title>Genomic Encyclopedia of Type Strains, Phase IV (KMG-IV): sequencing the most valuable type-strain genomes for metagenomic binning, comparative biology and taxonomic classification.</title>
        <authorList>
            <person name="Goeker M."/>
        </authorList>
    </citation>
    <scope>NUCLEOTIDE SEQUENCE [LARGE SCALE GENOMIC DNA]</scope>
    <source>
        <strain evidence="2 3">DSM 100556</strain>
    </source>
</reference>
<name>A0A4R1QUP7_9FIRM</name>
<dbReference type="InterPro" id="IPR034660">
    <property type="entry name" value="DinB/YfiT-like"/>
</dbReference>
<evidence type="ECO:0000259" key="1">
    <source>
        <dbReference type="Pfam" id="PF12867"/>
    </source>
</evidence>
<evidence type="ECO:0000313" key="2">
    <source>
        <dbReference type="EMBL" id="TCL56245.1"/>
    </source>
</evidence>
<feature type="domain" description="DinB-like" evidence="1">
    <location>
        <begin position="86"/>
        <end position="203"/>
    </location>
</feature>
<dbReference type="Proteomes" id="UP000295718">
    <property type="component" value="Unassembled WGS sequence"/>
</dbReference>
<evidence type="ECO:0000313" key="3">
    <source>
        <dbReference type="Proteomes" id="UP000295718"/>
    </source>
</evidence>
<dbReference type="EMBL" id="SLUO01000012">
    <property type="protein sequence ID" value="TCL56245.1"/>
    <property type="molecule type" value="Genomic_DNA"/>
</dbReference>